<dbReference type="Gene3D" id="1.10.287.1490">
    <property type="match status" value="1"/>
</dbReference>
<feature type="compositionally biased region" description="Low complexity" evidence="7">
    <location>
        <begin position="777"/>
        <end position="808"/>
    </location>
</feature>
<feature type="domain" description="SSD" evidence="9">
    <location>
        <begin position="928"/>
        <end position="1062"/>
    </location>
</feature>
<accession>A0A4V3WDX4</accession>
<feature type="transmembrane region" description="Helical" evidence="8">
    <location>
        <begin position="905"/>
        <end position="922"/>
    </location>
</feature>
<evidence type="ECO:0000259" key="9">
    <source>
        <dbReference type="PROSITE" id="PS50156"/>
    </source>
</evidence>
<dbReference type="RefSeq" id="WP_136372907.1">
    <property type="nucleotide sequence ID" value="NZ_SSOB01000046.1"/>
</dbReference>
<comment type="caution">
    <text evidence="10">The sequence shown here is derived from an EMBL/GenBank/DDBJ whole genome shotgun (WGS) entry which is preliminary data.</text>
</comment>
<name>A0A4V3WDX4_9BACL</name>
<dbReference type="NCBIfam" id="TIGR03057">
    <property type="entry name" value="xxxLxxG_by_4"/>
    <property type="match status" value="1"/>
</dbReference>
<evidence type="ECO:0000256" key="2">
    <source>
        <dbReference type="ARBA" id="ARBA00010157"/>
    </source>
</evidence>
<dbReference type="InterPro" id="IPR004869">
    <property type="entry name" value="MMPL_dom"/>
</dbReference>
<feature type="region of interest" description="Disordered" evidence="7">
    <location>
        <begin position="777"/>
        <end position="809"/>
    </location>
</feature>
<keyword evidence="11" id="KW-1185">Reference proteome</keyword>
<feature type="transmembrane region" description="Helical" evidence="8">
    <location>
        <begin position="312"/>
        <end position="334"/>
    </location>
</feature>
<proteinExistence type="inferred from homology"/>
<dbReference type="InterPro" id="IPR023908">
    <property type="entry name" value="xxxLxxG_rpt"/>
</dbReference>
<keyword evidence="4 8" id="KW-0812">Transmembrane</keyword>
<keyword evidence="3" id="KW-1003">Cell membrane</keyword>
<dbReference type="InterPro" id="IPR050545">
    <property type="entry name" value="Mycobact_MmpL"/>
</dbReference>
<dbReference type="SUPFAM" id="SSF82866">
    <property type="entry name" value="Multidrug efflux transporter AcrB transmembrane domain"/>
    <property type="match status" value="2"/>
</dbReference>
<feature type="transmembrane region" description="Helical" evidence="8">
    <location>
        <begin position="284"/>
        <end position="306"/>
    </location>
</feature>
<comment type="similarity">
    <text evidence="2">Belongs to the resistance-nodulation-cell division (RND) (TC 2.A.6) family. MmpL subfamily.</text>
</comment>
<dbReference type="GO" id="GO:0005886">
    <property type="term" value="C:plasma membrane"/>
    <property type="evidence" value="ECO:0007669"/>
    <property type="project" value="UniProtKB-SubCell"/>
</dbReference>
<feature type="transmembrane region" description="Helical" evidence="8">
    <location>
        <begin position="927"/>
        <end position="945"/>
    </location>
</feature>
<feature type="transmembrane region" description="Helical" evidence="8">
    <location>
        <begin position="237"/>
        <end position="259"/>
    </location>
</feature>
<evidence type="ECO:0000256" key="8">
    <source>
        <dbReference type="SAM" id="Phobius"/>
    </source>
</evidence>
<protein>
    <submittedName>
        <fullName evidence="10">MMPL family transporter</fullName>
    </submittedName>
</protein>
<keyword evidence="6 8" id="KW-0472">Membrane</keyword>
<evidence type="ECO:0000256" key="4">
    <source>
        <dbReference type="ARBA" id="ARBA00022692"/>
    </source>
</evidence>
<feature type="transmembrane region" description="Helical" evidence="8">
    <location>
        <begin position="1007"/>
        <end position="1027"/>
    </location>
</feature>
<feature type="transmembrane region" description="Helical" evidence="8">
    <location>
        <begin position="7"/>
        <end position="26"/>
    </location>
</feature>
<evidence type="ECO:0000256" key="3">
    <source>
        <dbReference type="ARBA" id="ARBA00022475"/>
    </source>
</evidence>
<evidence type="ECO:0000256" key="6">
    <source>
        <dbReference type="ARBA" id="ARBA00023136"/>
    </source>
</evidence>
<dbReference type="PANTHER" id="PTHR33406">
    <property type="entry name" value="MEMBRANE PROTEIN MJ1562-RELATED"/>
    <property type="match status" value="1"/>
</dbReference>
<dbReference type="PANTHER" id="PTHR33406:SF6">
    <property type="entry name" value="MEMBRANE PROTEIN YDGH-RELATED"/>
    <property type="match status" value="1"/>
</dbReference>
<dbReference type="EMBL" id="SSOB01000046">
    <property type="protein sequence ID" value="THF73984.1"/>
    <property type="molecule type" value="Genomic_DNA"/>
</dbReference>
<dbReference type="InterPro" id="IPR000731">
    <property type="entry name" value="SSD"/>
</dbReference>
<keyword evidence="5 8" id="KW-1133">Transmembrane helix</keyword>
<dbReference type="Gene3D" id="1.20.1640.10">
    <property type="entry name" value="Multidrug efflux transporter AcrB transmembrane domain"/>
    <property type="match status" value="2"/>
</dbReference>
<evidence type="ECO:0000313" key="10">
    <source>
        <dbReference type="EMBL" id="THF73984.1"/>
    </source>
</evidence>
<dbReference type="AlphaFoldDB" id="A0A4V3WDX4"/>
<organism evidence="10 11">
    <name type="scientific">Cohnella fermenti</name>
    <dbReference type="NCBI Taxonomy" id="2565925"/>
    <lineage>
        <taxon>Bacteria</taxon>
        <taxon>Bacillati</taxon>
        <taxon>Bacillota</taxon>
        <taxon>Bacilli</taxon>
        <taxon>Bacillales</taxon>
        <taxon>Paenibacillaceae</taxon>
        <taxon>Cohnella</taxon>
    </lineage>
</organism>
<feature type="transmembrane region" description="Helical" evidence="8">
    <location>
        <begin position="181"/>
        <end position="197"/>
    </location>
</feature>
<dbReference type="PROSITE" id="PS50156">
    <property type="entry name" value="SSD"/>
    <property type="match status" value="1"/>
</dbReference>
<dbReference type="Proteomes" id="UP000310636">
    <property type="component" value="Unassembled WGS sequence"/>
</dbReference>
<dbReference type="Pfam" id="PF03176">
    <property type="entry name" value="MMPL"/>
    <property type="match status" value="2"/>
</dbReference>
<dbReference type="OrthoDB" id="9782006at2"/>
<evidence type="ECO:0000313" key="11">
    <source>
        <dbReference type="Proteomes" id="UP000310636"/>
    </source>
</evidence>
<reference evidence="10 11" key="1">
    <citation type="submission" date="2019-04" db="EMBL/GenBank/DDBJ databases">
        <title>Cohnella sp. nov. isolated from preserved vegetables.</title>
        <authorList>
            <person name="Lin S.-Y."/>
            <person name="Hung M.-H."/>
            <person name="Young C.-C."/>
        </authorList>
    </citation>
    <scope>NUCLEOTIDE SEQUENCE [LARGE SCALE GENOMIC DNA]</scope>
    <source>
        <strain evidence="10 11">CC-MHH1044</strain>
    </source>
</reference>
<feature type="transmembrane region" description="Helical" evidence="8">
    <location>
        <begin position="965"/>
        <end position="986"/>
    </location>
</feature>
<comment type="subcellular location">
    <subcellularLocation>
        <location evidence="1">Cell membrane</location>
        <topology evidence="1">Multi-pass membrane protein</topology>
    </subcellularLocation>
</comment>
<evidence type="ECO:0000256" key="5">
    <source>
        <dbReference type="ARBA" id="ARBA00022989"/>
    </source>
</evidence>
<gene>
    <name evidence="10" type="ORF">E6C55_26770</name>
</gene>
<evidence type="ECO:0000256" key="7">
    <source>
        <dbReference type="SAM" id="MobiDB-lite"/>
    </source>
</evidence>
<dbReference type="Gene3D" id="1.10.287.950">
    <property type="entry name" value="Methyl-accepting chemotaxis protein"/>
    <property type="match status" value="1"/>
</dbReference>
<feature type="transmembrane region" description="Helical" evidence="8">
    <location>
        <begin position="1039"/>
        <end position="1063"/>
    </location>
</feature>
<evidence type="ECO:0000256" key="1">
    <source>
        <dbReference type="ARBA" id="ARBA00004651"/>
    </source>
</evidence>
<feature type="transmembrane region" description="Helical" evidence="8">
    <location>
        <begin position="366"/>
        <end position="383"/>
    </location>
</feature>
<sequence>MNTMLKWKWPIIAAWIVVTVALLIIMPDIGQLVRDKGQIGVPEGYSSSEASRLLKAMGDESEDERQMSVILVFGAKEKLTADQMAGIEQGLAGLESEKSKLGLASLQTHVNFPEAKDQLLSADGTTVMAIASVETEGRTKDEIRDSLSAALEGVSVPHYLTGPALINEDFTKTTQEGVKKTELVAVLFIVVVLILIFRSPITPLISLLTVALSFLVSLGIVTQLVDKVDFPFSGFTQIFLVLVLFGIGTDYNILLFMRFKEELARTGSRVEAIIRTYKTAGKTVLYSGAAVLIGFCALGLAEFQLFKSASAVGIGVGVLLVSLFTFLPVVMGLLGRFSFWPAKASGEHRENRLLSGITGFAVKRPYWSIVITLAIAVPIAAFYSSQLNYNSLDEVDDSYTSVQGIHAIYEHYSAGQAMPATLVMTTDEKMDDAGNLAFIDKVTEQLTRVDGVDKVYSATRPKGEKIAELYTSNQSGKLSEGIAQANEGIGTIKDGLAKAADQVAAVPSGDFDKAAELVEGTKKVQAGVDQAIAALNRIATGIGQGTAGAGELKKGIADLRGGLATLSEKTGTLATGLGTISGGYDALLAQFKTVQQSAESLAAAAQAMNASVAKLEQSEAGAGLADNADFAAIKSASAALAEQLAKLSAGLETLNGQLASANATLAQAAQGLKQVQAGQAQLEQGAEQLETGASSLQDGLSEAGAGQKAVVGELPALADGLESIEAGQIKLNEGLESLSASLPELQTGLTDSVNGLQKVSDGLASTTDYLDEIAGTSGADGADGANSADGADSAGGANGSGDASDVSGQGATNAADTFFIPEEVRTGAEFAQSLDLYESEDRHTAKWSIVLSDDPYSTAAMDTIARVHKVYERLAEESGFANAEYGIGGVSSQNLDLEEVSSGDFTRTAAIMLIGILLVLIVISRALWLPVAVIGSLVLAYYTALTGTEWIFGAFTTHGELAWTIPFFSFIMIVALGVDYSIFLIMRYQEYGELAPRRAIHEAMKHTGGIILSAAIILSGTFAAMYPSAVLTLVQMATVVILALMLLAFLFLPLFLPAVVAALNRSKAA</sequence>